<dbReference type="SMART" id="SM00387">
    <property type="entry name" value="HATPase_c"/>
    <property type="match status" value="1"/>
</dbReference>
<feature type="domain" description="Histidine kinase" evidence="9">
    <location>
        <begin position="158"/>
        <end position="341"/>
    </location>
</feature>
<feature type="transmembrane region" description="Helical" evidence="8">
    <location>
        <begin position="35"/>
        <end position="62"/>
    </location>
</feature>
<evidence type="ECO:0000256" key="8">
    <source>
        <dbReference type="SAM" id="Phobius"/>
    </source>
</evidence>
<dbReference type="Proteomes" id="UP000076021">
    <property type="component" value="Chromosome"/>
</dbReference>
<feature type="transmembrane region" description="Helical" evidence="8">
    <location>
        <begin position="103"/>
        <end position="124"/>
    </location>
</feature>
<dbReference type="GO" id="GO:0046983">
    <property type="term" value="F:protein dimerization activity"/>
    <property type="evidence" value="ECO:0007669"/>
    <property type="project" value="InterPro"/>
</dbReference>
<dbReference type="EMBL" id="CP014806">
    <property type="protein sequence ID" value="AMX01144.1"/>
    <property type="molecule type" value="Genomic_DNA"/>
</dbReference>
<dbReference type="PROSITE" id="PS50109">
    <property type="entry name" value="HIS_KIN"/>
    <property type="match status" value="1"/>
</dbReference>
<organism evidence="10 11">
    <name type="scientific">Rummeliibacillus stabekisii</name>
    <dbReference type="NCBI Taxonomy" id="241244"/>
    <lineage>
        <taxon>Bacteria</taxon>
        <taxon>Bacillati</taxon>
        <taxon>Bacillota</taxon>
        <taxon>Bacilli</taxon>
        <taxon>Bacillales</taxon>
        <taxon>Caryophanaceae</taxon>
        <taxon>Rummeliibacillus</taxon>
    </lineage>
</organism>
<keyword evidence="4" id="KW-0547">Nucleotide-binding</keyword>
<keyword evidence="8" id="KW-1133">Transmembrane helix</keyword>
<dbReference type="GO" id="GO:0005524">
    <property type="term" value="F:ATP binding"/>
    <property type="evidence" value="ECO:0007669"/>
    <property type="project" value="UniProtKB-KW"/>
</dbReference>
<dbReference type="InterPro" id="IPR056374">
    <property type="entry name" value="DesK/YvfT_N"/>
</dbReference>
<evidence type="ECO:0000259" key="9">
    <source>
        <dbReference type="PROSITE" id="PS50109"/>
    </source>
</evidence>
<dbReference type="STRING" id="241244.ATY39_16000"/>
<accession>A0A143HHD3</accession>
<reference evidence="10 11" key="1">
    <citation type="journal article" date="2016" name="Genome Announc.">
        <title>Whole-Genome Sequence of Rummeliibacillus stabekisii Strain PP9 Isolated from Antarctic Soil.</title>
        <authorList>
            <person name="da Mota F.F."/>
            <person name="Vollu R.E."/>
            <person name="Jurelevicius D."/>
            <person name="Seldin L."/>
        </authorList>
    </citation>
    <scope>NUCLEOTIDE SEQUENCE [LARGE SCALE GENOMIC DNA]</scope>
    <source>
        <strain evidence="10 11">PP9</strain>
    </source>
</reference>
<reference evidence="11" key="2">
    <citation type="submission" date="2016-03" db="EMBL/GenBank/DDBJ databases">
        <authorList>
            <person name="Ploux O."/>
        </authorList>
    </citation>
    <scope>NUCLEOTIDE SEQUENCE [LARGE SCALE GENOMIC DNA]</scope>
    <source>
        <strain evidence="11">PP9</strain>
    </source>
</reference>
<keyword evidence="5 10" id="KW-0418">Kinase</keyword>
<dbReference type="InterPro" id="IPR005467">
    <property type="entry name" value="His_kinase_dom"/>
</dbReference>
<evidence type="ECO:0000313" key="11">
    <source>
        <dbReference type="Proteomes" id="UP000076021"/>
    </source>
</evidence>
<dbReference type="EC" id="2.7.13.3" evidence="2"/>
<dbReference type="AlphaFoldDB" id="A0A143HHD3"/>
<evidence type="ECO:0000256" key="7">
    <source>
        <dbReference type="ARBA" id="ARBA00023012"/>
    </source>
</evidence>
<evidence type="ECO:0000256" key="1">
    <source>
        <dbReference type="ARBA" id="ARBA00000085"/>
    </source>
</evidence>
<evidence type="ECO:0000256" key="6">
    <source>
        <dbReference type="ARBA" id="ARBA00022840"/>
    </source>
</evidence>
<dbReference type="CDD" id="cd16917">
    <property type="entry name" value="HATPase_UhpB-NarQ-NarX-like"/>
    <property type="match status" value="1"/>
</dbReference>
<dbReference type="InterPro" id="IPR050482">
    <property type="entry name" value="Sensor_HK_TwoCompSys"/>
</dbReference>
<comment type="catalytic activity">
    <reaction evidence="1">
        <text>ATP + protein L-histidine = ADP + protein N-phospho-L-histidine.</text>
        <dbReference type="EC" id="2.7.13.3"/>
    </reaction>
</comment>
<feature type="transmembrane region" description="Helical" evidence="8">
    <location>
        <begin position="12"/>
        <end position="29"/>
    </location>
</feature>
<dbReference type="Gene3D" id="3.30.565.10">
    <property type="entry name" value="Histidine kinase-like ATPase, C-terminal domain"/>
    <property type="match status" value="1"/>
</dbReference>
<proteinExistence type="predicted"/>
<dbReference type="GO" id="GO:0000155">
    <property type="term" value="F:phosphorelay sensor kinase activity"/>
    <property type="evidence" value="ECO:0007669"/>
    <property type="project" value="InterPro"/>
</dbReference>
<dbReference type="InterPro" id="IPR003594">
    <property type="entry name" value="HATPase_dom"/>
</dbReference>
<dbReference type="Pfam" id="PF02518">
    <property type="entry name" value="HATPase_c"/>
    <property type="match status" value="1"/>
</dbReference>
<keyword evidence="7" id="KW-0902">Two-component regulatory system</keyword>
<keyword evidence="11" id="KW-1185">Reference proteome</keyword>
<evidence type="ECO:0000313" key="10">
    <source>
        <dbReference type="EMBL" id="AMX01144.1"/>
    </source>
</evidence>
<name>A0A143HHD3_9BACL</name>
<sequence length="345" mass="38556">MIFDTSQKLESSIAIAILLLYLICFRFAYTATNGLLYLWIAFGMAINAVMTVLFGYIYFAFFTAFSIGKIHHTVGFYIMYGLHIALTVGSVIGGFFIETDVFIQELPLIVVILFSAIMGPFYLYSESKSKRLQGALQTANARISELSIYEERQRIARDLHDTLGQKLSMIGLKSDLAVRLVQKDPNAAIQELNDIRQTSSIALKEVREMVSNMKNVKLQEEMQHVQQILKAADIRLKVEGNPQFDTIPTMLSNSLSMCLKEAVNNVVRHSQATECSVAISQTSDMIELVVKDNGIGIKKGVKRNTSNGLNGLKERVEFVNGELEVKDKDGTFIKITVPIVRPPTE</sequence>
<keyword evidence="6" id="KW-0067">ATP-binding</keyword>
<dbReference type="KEGG" id="rst:ATY39_16000"/>
<evidence type="ECO:0000256" key="2">
    <source>
        <dbReference type="ARBA" id="ARBA00012438"/>
    </source>
</evidence>
<dbReference type="OrthoDB" id="9797605at2"/>
<dbReference type="PANTHER" id="PTHR24421:SF63">
    <property type="entry name" value="SENSOR HISTIDINE KINASE DESK"/>
    <property type="match status" value="1"/>
</dbReference>
<dbReference type="InterPro" id="IPR011712">
    <property type="entry name" value="Sig_transdc_His_kin_sub3_dim/P"/>
</dbReference>
<protein>
    <recommendedName>
        <fullName evidence="2">histidine kinase</fullName>
        <ecNumber evidence="2">2.7.13.3</ecNumber>
    </recommendedName>
</protein>
<keyword evidence="3" id="KW-0808">Transferase</keyword>
<feature type="transmembrane region" description="Helical" evidence="8">
    <location>
        <begin position="74"/>
        <end position="97"/>
    </location>
</feature>
<dbReference type="Pfam" id="PF23540">
    <property type="entry name" value="DesK_N"/>
    <property type="match status" value="1"/>
</dbReference>
<gene>
    <name evidence="10" type="ORF">ATY39_16000</name>
</gene>
<keyword evidence="8" id="KW-0472">Membrane</keyword>
<evidence type="ECO:0000256" key="3">
    <source>
        <dbReference type="ARBA" id="ARBA00022679"/>
    </source>
</evidence>
<dbReference type="SUPFAM" id="SSF55874">
    <property type="entry name" value="ATPase domain of HSP90 chaperone/DNA topoisomerase II/histidine kinase"/>
    <property type="match status" value="1"/>
</dbReference>
<dbReference type="InterPro" id="IPR036890">
    <property type="entry name" value="HATPase_C_sf"/>
</dbReference>
<evidence type="ECO:0000256" key="5">
    <source>
        <dbReference type="ARBA" id="ARBA00022777"/>
    </source>
</evidence>
<dbReference type="Pfam" id="PF07730">
    <property type="entry name" value="HisKA_3"/>
    <property type="match status" value="1"/>
</dbReference>
<keyword evidence="8" id="KW-0812">Transmembrane</keyword>
<dbReference type="PANTHER" id="PTHR24421">
    <property type="entry name" value="NITRATE/NITRITE SENSOR PROTEIN NARX-RELATED"/>
    <property type="match status" value="1"/>
</dbReference>
<dbReference type="GO" id="GO:0016020">
    <property type="term" value="C:membrane"/>
    <property type="evidence" value="ECO:0007669"/>
    <property type="project" value="InterPro"/>
</dbReference>
<dbReference type="Gene3D" id="1.20.5.1930">
    <property type="match status" value="1"/>
</dbReference>
<evidence type="ECO:0000256" key="4">
    <source>
        <dbReference type="ARBA" id="ARBA00022741"/>
    </source>
</evidence>